<dbReference type="InterPro" id="IPR016181">
    <property type="entry name" value="Acyl_CoA_acyltransferase"/>
</dbReference>
<evidence type="ECO:0000313" key="2">
    <source>
        <dbReference type="Proteomes" id="UP000317839"/>
    </source>
</evidence>
<dbReference type="PANTHER" id="PTHR47017">
    <property type="entry name" value="ACYL-COA"/>
    <property type="match status" value="1"/>
</dbReference>
<gene>
    <name evidence="1" type="ORF">FLL45_06155</name>
</gene>
<dbReference type="PANTHER" id="PTHR47017:SF1">
    <property type="entry name" value="ACYL-COA"/>
    <property type="match status" value="1"/>
</dbReference>
<dbReference type="Pfam" id="PF04339">
    <property type="entry name" value="FemAB_like"/>
    <property type="match status" value="1"/>
</dbReference>
<protein>
    <submittedName>
        <fullName evidence="1">GNAT family N-acetyltransferase</fullName>
    </submittedName>
</protein>
<evidence type="ECO:0000313" key="1">
    <source>
        <dbReference type="EMBL" id="TQV77523.1"/>
    </source>
</evidence>
<keyword evidence="1" id="KW-0808">Transferase</keyword>
<dbReference type="Proteomes" id="UP000317839">
    <property type="component" value="Unassembled WGS sequence"/>
</dbReference>
<name>A0A545TJX3_9GAMM</name>
<dbReference type="GO" id="GO:0016740">
    <property type="term" value="F:transferase activity"/>
    <property type="evidence" value="ECO:0007669"/>
    <property type="project" value="UniProtKB-KW"/>
</dbReference>
<dbReference type="InterPro" id="IPR007434">
    <property type="entry name" value="FemAB-like"/>
</dbReference>
<proteinExistence type="predicted"/>
<dbReference type="Gene3D" id="3.40.630.30">
    <property type="match status" value="1"/>
</dbReference>
<dbReference type="SUPFAM" id="SSF55729">
    <property type="entry name" value="Acyl-CoA N-acyltransferases (Nat)"/>
    <property type="match status" value="1"/>
</dbReference>
<sequence>MTNELRFFDQIIQIPKEDWQRLIATDYPFLQYDYLLALESSKSVGQQTGWQVNHCALINQGQFLAVMPGYLKTHSYGEYVFDFQWANAFHSAGFEYYPKLITAIPFTPASGPRIGIDSSVDLEVFIRSLNEHLISIYRNQSISSFHMLFPTQTLSRVMASHNMFSRSGVQYHWLNDGYADFNDFLAKCKIKKRKNIKRERRCIAENNLQVKVLKKDQLTEDIWRRFYFMYQLTYMKRSGHGGYLTEDFFTSLSQSNELNVMLIAAFQNNEMIAASLFFYDAKNLYGRYWGCVKEFEFLHFELCYYQGIEFAIKHLIDKFDAGAQGDHKVARGFYPVKTYSNHWIGNPKFRQAIYQYVSQEEKIVDNVIQETCLSLPYKNIESAMKA</sequence>
<organism evidence="1 2">
    <name type="scientific">Aliikangiella marina</name>
    <dbReference type="NCBI Taxonomy" id="1712262"/>
    <lineage>
        <taxon>Bacteria</taxon>
        <taxon>Pseudomonadati</taxon>
        <taxon>Pseudomonadota</taxon>
        <taxon>Gammaproteobacteria</taxon>
        <taxon>Oceanospirillales</taxon>
        <taxon>Pleioneaceae</taxon>
        <taxon>Aliikangiella</taxon>
    </lineage>
</organism>
<dbReference type="EMBL" id="VIKR01000001">
    <property type="protein sequence ID" value="TQV77523.1"/>
    <property type="molecule type" value="Genomic_DNA"/>
</dbReference>
<reference evidence="1 2" key="1">
    <citation type="submission" date="2019-06" db="EMBL/GenBank/DDBJ databases">
        <title>Draft genome of Aliikangiella marina GYP-15.</title>
        <authorList>
            <person name="Wang G."/>
        </authorList>
    </citation>
    <scope>NUCLEOTIDE SEQUENCE [LARGE SCALE GENOMIC DNA]</scope>
    <source>
        <strain evidence="1 2">GYP-15</strain>
    </source>
</reference>
<dbReference type="OrthoDB" id="9776898at2"/>
<dbReference type="RefSeq" id="WP_142941095.1">
    <property type="nucleotide sequence ID" value="NZ_VIKR01000001.1"/>
</dbReference>
<dbReference type="AlphaFoldDB" id="A0A545TJX3"/>
<comment type="caution">
    <text evidence="1">The sequence shown here is derived from an EMBL/GenBank/DDBJ whole genome shotgun (WGS) entry which is preliminary data.</text>
</comment>
<keyword evidence="2" id="KW-1185">Reference proteome</keyword>
<accession>A0A545TJX3</accession>